<dbReference type="InterPro" id="IPR032710">
    <property type="entry name" value="NTF2-like_dom_sf"/>
</dbReference>
<keyword evidence="3" id="KW-1185">Reference proteome</keyword>
<reference evidence="2 3" key="1">
    <citation type="submission" date="2017-07" db="EMBL/GenBank/DDBJ databases">
        <title>Genome Sequence of Antarctobacter heliothermus Strain SMS3 Isolated from a culture of the Diatom Skeletonema marinoi.</title>
        <authorList>
            <person name="Topel M."/>
            <person name="Pinder M.I.M."/>
            <person name="Johansson O.N."/>
            <person name="Kourtchenko O."/>
            <person name="Godhe A."/>
            <person name="Clarke A.K."/>
        </authorList>
    </citation>
    <scope>NUCLEOTIDE SEQUENCE [LARGE SCALE GENOMIC DNA]</scope>
    <source>
        <strain evidence="2 3">SMS3</strain>
    </source>
</reference>
<dbReference type="Gene3D" id="3.10.450.50">
    <property type="match status" value="1"/>
</dbReference>
<evidence type="ECO:0000313" key="3">
    <source>
        <dbReference type="Proteomes" id="UP000203589"/>
    </source>
</evidence>
<protein>
    <recommendedName>
        <fullName evidence="1">DUF4440 domain-containing protein</fullName>
    </recommendedName>
</protein>
<accession>A0A222EA05</accession>
<organism evidence="2 3">
    <name type="scientific">Antarctobacter heliothermus</name>
    <dbReference type="NCBI Taxonomy" id="74033"/>
    <lineage>
        <taxon>Bacteria</taxon>
        <taxon>Pseudomonadati</taxon>
        <taxon>Pseudomonadota</taxon>
        <taxon>Alphaproteobacteria</taxon>
        <taxon>Rhodobacterales</taxon>
        <taxon>Roseobacteraceae</taxon>
        <taxon>Antarctobacter</taxon>
    </lineage>
</organism>
<dbReference type="NCBIfam" id="TIGR02246">
    <property type="entry name" value="SgcJ/EcaC family oxidoreductase"/>
    <property type="match status" value="1"/>
</dbReference>
<sequence>MPIPSDPIAKPDEFPAALARAWNRHCGQSIAALFTEDADFVNVSGLWWQGREAIAKPHDKLLQAAAYGQTTLTPDRTRTRYLTECMAQIMCQFTLSGRMHMDGSPREIQLWMVTALLQRQKAKEWLALNAQFTGITAGSEALIAMGKITRPDHITPRDL</sequence>
<evidence type="ECO:0000259" key="1">
    <source>
        <dbReference type="Pfam" id="PF14534"/>
    </source>
</evidence>
<dbReference type="EMBL" id="CP022540">
    <property type="protein sequence ID" value="ASP22992.1"/>
    <property type="molecule type" value="Genomic_DNA"/>
</dbReference>
<proteinExistence type="predicted"/>
<dbReference type="SUPFAM" id="SSF54427">
    <property type="entry name" value="NTF2-like"/>
    <property type="match status" value="1"/>
</dbReference>
<dbReference type="InterPro" id="IPR027843">
    <property type="entry name" value="DUF4440"/>
</dbReference>
<dbReference type="AlphaFoldDB" id="A0A222EA05"/>
<evidence type="ECO:0000313" key="2">
    <source>
        <dbReference type="EMBL" id="ASP22992.1"/>
    </source>
</evidence>
<dbReference type="RefSeq" id="WP_094036679.1">
    <property type="nucleotide sequence ID" value="NZ_CP022540.1"/>
</dbReference>
<dbReference type="OrthoDB" id="122531at2"/>
<dbReference type="InterPro" id="IPR011944">
    <property type="entry name" value="Steroid_delta5-4_isomerase"/>
</dbReference>
<name>A0A222EA05_9RHOB</name>
<dbReference type="Pfam" id="PF14534">
    <property type="entry name" value="DUF4440"/>
    <property type="match status" value="1"/>
</dbReference>
<dbReference type="KEGG" id="aht:ANTHELSMS3_04391"/>
<dbReference type="Proteomes" id="UP000203589">
    <property type="component" value="Chromosome"/>
</dbReference>
<feature type="domain" description="DUF4440" evidence="1">
    <location>
        <begin position="16"/>
        <end position="125"/>
    </location>
</feature>
<gene>
    <name evidence="2" type="ORF">ANTHELSMS3_04391</name>
</gene>